<dbReference type="Gene3D" id="1.20.120.720">
    <property type="entry name" value="Myosin VI head, motor domain, U50 subdomain"/>
    <property type="match status" value="1"/>
</dbReference>
<dbReference type="SUPFAM" id="SSF52540">
    <property type="entry name" value="P-loop containing nucleoside triphosphate hydrolases"/>
    <property type="match status" value="1"/>
</dbReference>
<dbReference type="Gene3D" id="1.20.58.530">
    <property type="match status" value="1"/>
</dbReference>
<dbReference type="GO" id="GO:0007015">
    <property type="term" value="P:actin filament organization"/>
    <property type="evidence" value="ECO:0007669"/>
    <property type="project" value="TreeGrafter"/>
</dbReference>
<comment type="similarity">
    <text evidence="10">Belongs to the TRAFAC class myosin-kinesin ATPase superfamily. Myosin family.</text>
</comment>
<dbReference type="Proteomes" id="UP000460718">
    <property type="component" value="Unassembled WGS sequence"/>
</dbReference>
<dbReference type="InterPro" id="IPR001609">
    <property type="entry name" value="Myosin_head_motor_dom-like"/>
</dbReference>
<keyword evidence="4" id="KW-0862">Zinc</keyword>
<feature type="region of interest" description="Actin-binding" evidence="10">
    <location>
        <begin position="1123"/>
        <end position="1145"/>
    </location>
</feature>
<accession>A0A6A3L423</accession>
<dbReference type="GO" id="GO:0005524">
    <property type="term" value="F:ATP binding"/>
    <property type="evidence" value="ECO:0007669"/>
    <property type="project" value="UniProtKB-UniRule"/>
</dbReference>
<evidence type="ECO:0000259" key="12">
    <source>
        <dbReference type="PROSITE" id="PS50178"/>
    </source>
</evidence>
<gene>
    <name evidence="14" type="ORF">PF011_g8086</name>
</gene>
<dbReference type="Gene3D" id="1.20.5.4820">
    <property type="match status" value="1"/>
</dbReference>
<evidence type="ECO:0000256" key="1">
    <source>
        <dbReference type="ARBA" id="ARBA00022723"/>
    </source>
</evidence>
<sequence>MAAPPSGPNAEPPALSAALASDDINASFPRPASVFQLAGAAPSGGRFVLPDVALRKVVKRPIFENFDETAYNVKPPTQMLRFIDALRYHKPTPEESETLNLSSATERIYLHVLNDILMMCGARKGARFSSLDVNRLRIVAEGLEARYQAVDETFRALSTDVMRYRFPGVKKLEDDPSHFEFLSNRRRNSLVGMESLDSQTQVRRQAFHFQWLARQYVATFAQLKTAMLQICERVQKDMAEAGATSAPTLADINDAVEAEFEAKTHRPFPTFLFVLIQKYHRERRNKSTAWTTDSDEPPVDSIGQFALYLSSVLLQPAPMTAAELHSVQVLLQVVKAQFRVDYHSMVLVVTRVVQADGQVIVNTSSSSCLDSGTNDVDLTWRHPRREGSGDVRVLTHDALGSLLFAFLTTVRELRLYVPTCTTTPHPGDQVAEPSRQAGGNRHCPRHRPTQHLKAEFTESAGAPHLPIRQRRHRRRHAGSVRFAVAMDVGAEVEVQPALDVDDLTQLIELDETSILSALETRFSQHKIYTNTGAILLAVNPFRKIADVYSTDTLAKYLLSFEARSSSLRSKGSDPMPPHIYQVAGEAYKAMMLGLNGVMSDQSILVSGESGSGKTESTKFLMEYLAQAGANNLAASVAGKSPGGIAAKVLQTNILLESFGNARTLRNDNSSRFGKFIKLHFTSGGRLTGASIQTYLLEKVRLVSQSKGERNYHIFYEMAIGADVAARQRWCLDPPKGHCMPPGDHGEVTDSTRQFLHYRYLNQSECYQRRDGVADNDMFRRVRDAMDIVGFTSTERAGIFDILAALMHIGNLSFEHDENSDRLGQSMGPGAGKSDLAPSCIWSRDAAATLMAVDATKLERALSVRRIRAGTDFVSMKLSAAQANNARDALAKALYGRLFDWMVKKINHFLKMDDSQKAKGGLHFIGILDIFGFEVFPKNSFEQLCINFANETLQQQFNDYVFKAEQREYESQGVDWKYIEFCDNQDCVNLISQRPTGILSLIDEECVMPKGSDTTLASKLYRACGTHSRFEASRIQRARGLFTIVHYAGHVEYSSDGFLEKNKDVLHQEAVDMLVYSTREDSFTRTLCEGLGGSRDRAKSSPRQRAQTSKHRGASVGLQFKEQLTTLLETLQETNPHYVRCLKPNELCKAGIYERERVMNQLRCNGVMEAVRVARAGYPIRLPHDEFVARYFSLSKSKNPLLANKKGTSFGLPDTDSDEGMAVVSREAKELLKGLLDVIPKENDANPQGACERPDQGQFATKCISVGIQMGSSKMFMKKPTYEFLEEMRSQRLHRHMLKIFHAVLCATARARYLRYRHAVQTLQVRFRYKKLQKLRRRRKIMMIRRKNAGKVQGFVRTVAQRKKFVRFISVVRMLQCRFRYRRRMRVKRMEADRARKLADLKRVKQMQAVTQYTESSTASSDSSSPRSLTSNSNDIEGSGVSDVSSDYSSDDVFTYKDNFPKHNLNTVDEQSSQLMPRASHRVSLRKSQSIDSITPLGGFRASHAHNGGLPGHNGHMVHTPGSRSRLPSRKSSFRNTRSSRAVALPRLDVIQHTSWVNDEDRFSCHICNKRFNMFKRKHHCRACGEVICNSCSLYHRIQSRSMRVCVSCVAFHSLDSPTSAGSTGFLRPGGGSTVSSNSSRKTSNGSAPDRNRSSTLSSGVWLNPWPEPPYPVDEEERLGVLRELNIRELGLSGKFNMYCEVAAKTMKCPIAYVSIIEDEEQLLVANIGMAHTTLPRELSFCAHTICQPSVLVVLDTKNDERFRENPMVKGHKGAVKIRYYAGATIFSRDGHALGTVAVLDTKPRREADQEHIGMLQHLSFLASEKMTQSTIHEDSDSEFL</sequence>
<keyword evidence="7 10" id="KW-0505">Motor protein</keyword>
<evidence type="ECO:0000256" key="9">
    <source>
        <dbReference type="PROSITE-ProRule" id="PRU00091"/>
    </source>
</evidence>
<feature type="region of interest" description="Disordered" evidence="11">
    <location>
        <begin position="1409"/>
        <end position="1447"/>
    </location>
</feature>
<name>A0A6A3L423_9STRA</name>
<evidence type="ECO:0000256" key="7">
    <source>
        <dbReference type="ARBA" id="ARBA00023175"/>
    </source>
</evidence>
<evidence type="ECO:0000256" key="4">
    <source>
        <dbReference type="ARBA" id="ARBA00022833"/>
    </source>
</evidence>
<feature type="domain" description="Myosin motor" evidence="13">
    <location>
        <begin position="498"/>
        <end position="1289"/>
    </location>
</feature>
<feature type="region of interest" description="Disordered" evidence="11">
    <location>
        <begin position="1620"/>
        <end position="1660"/>
    </location>
</feature>
<dbReference type="InterPro" id="IPR000306">
    <property type="entry name" value="Znf_FYVE"/>
</dbReference>
<feature type="binding site" evidence="10">
    <location>
        <begin position="607"/>
        <end position="614"/>
    </location>
    <ligand>
        <name>ATP</name>
        <dbReference type="ChEBI" id="CHEBI:30616"/>
    </ligand>
</feature>
<evidence type="ECO:0000256" key="6">
    <source>
        <dbReference type="ARBA" id="ARBA00023123"/>
    </source>
</evidence>
<keyword evidence="5 10" id="KW-0067">ATP-binding</keyword>
<evidence type="ECO:0000256" key="10">
    <source>
        <dbReference type="PROSITE-ProRule" id="PRU00782"/>
    </source>
</evidence>
<dbReference type="Pfam" id="PF01363">
    <property type="entry name" value="FYVE"/>
    <property type="match status" value="1"/>
</dbReference>
<dbReference type="PROSITE" id="PS51456">
    <property type="entry name" value="MYOSIN_MOTOR"/>
    <property type="match status" value="1"/>
</dbReference>
<dbReference type="GO" id="GO:0051015">
    <property type="term" value="F:actin filament binding"/>
    <property type="evidence" value="ECO:0007669"/>
    <property type="project" value="TreeGrafter"/>
</dbReference>
<dbReference type="EMBL" id="QXFW01000373">
    <property type="protein sequence ID" value="KAE9014362.1"/>
    <property type="molecule type" value="Genomic_DNA"/>
</dbReference>
<feature type="domain" description="FYVE-type" evidence="12">
    <location>
        <begin position="1558"/>
        <end position="1613"/>
    </location>
</feature>
<keyword evidence="6 10" id="KW-0518">Myosin</keyword>
<feature type="region of interest" description="Disordered" evidence="11">
    <location>
        <begin position="1459"/>
        <end position="1538"/>
    </location>
</feature>
<dbReference type="GO" id="GO:0016020">
    <property type="term" value="C:membrane"/>
    <property type="evidence" value="ECO:0007669"/>
    <property type="project" value="TreeGrafter"/>
</dbReference>
<dbReference type="Pfam" id="PF00063">
    <property type="entry name" value="Myosin_head"/>
    <property type="match status" value="1"/>
</dbReference>
<dbReference type="SMART" id="SM00242">
    <property type="entry name" value="MYSc"/>
    <property type="match status" value="1"/>
</dbReference>
<feature type="compositionally biased region" description="Low complexity" evidence="11">
    <location>
        <begin position="1413"/>
        <end position="1447"/>
    </location>
</feature>
<dbReference type="InterPro" id="IPR027417">
    <property type="entry name" value="P-loop_NTPase"/>
</dbReference>
<dbReference type="InterPro" id="IPR029016">
    <property type="entry name" value="GAF-like_dom_sf"/>
</dbReference>
<dbReference type="SMART" id="SM00064">
    <property type="entry name" value="FYVE"/>
    <property type="match status" value="1"/>
</dbReference>
<dbReference type="InterPro" id="IPR036961">
    <property type="entry name" value="Kinesin_motor_dom_sf"/>
</dbReference>
<proteinExistence type="inferred from homology"/>
<keyword evidence="2 10" id="KW-0547">Nucleotide-binding</keyword>
<evidence type="ECO:0000256" key="11">
    <source>
        <dbReference type="SAM" id="MobiDB-lite"/>
    </source>
</evidence>
<feature type="compositionally biased region" description="Low complexity" evidence="11">
    <location>
        <begin position="1633"/>
        <end position="1646"/>
    </location>
</feature>
<dbReference type="InterPro" id="IPR011011">
    <property type="entry name" value="Znf_FYVE_PHD"/>
</dbReference>
<comment type="caution">
    <text evidence="14">The sequence shown here is derived from an EMBL/GenBank/DDBJ whole genome shotgun (WGS) entry which is preliminary data.</text>
</comment>
<dbReference type="InterPro" id="IPR017455">
    <property type="entry name" value="Znf_FYVE-rel"/>
</dbReference>
<dbReference type="Gene3D" id="1.10.10.820">
    <property type="match status" value="1"/>
</dbReference>
<dbReference type="Gene3D" id="3.30.450.40">
    <property type="match status" value="1"/>
</dbReference>
<dbReference type="PANTHER" id="PTHR13140">
    <property type="entry name" value="MYOSIN"/>
    <property type="match status" value="1"/>
</dbReference>
<dbReference type="PROSITE" id="PS50178">
    <property type="entry name" value="ZF_FYVE"/>
    <property type="match status" value="1"/>
</dbReference>
<evidence type="ECO:0000256" key="5">
    <source>
        <dbReference type="ARBA" id="ARBA00022840"/>
    </source>
</evidence>
<feature type="compositionally biased region" description="Polar residues" evidence="11">
    <location>
        <begin position="1463"/>
        <end position="1474"/>
    </location>
</feature>
<dbReference type="Gene3D" id="3.30.40.10">
    <property type="entry name" value="Zinc/RING finger domain, C3HC4 (zinc finger)"/>
    <property type="match status" value="1"/>
</dbReference>
<evidence type="ECO:0000256" key="3">
    <source>
        <dbReference type="ARBA" id="ARBA00022771"/>
    </source>
</evidence>
<evidence type="ECO:0000256" key="8">
    <source>
        <dbReference type="ARBA" id="ARBA00023203"/>
    </source>
</evidence>
<organism evidence="14 15">
    <name type="scientific">Phytophthora fragariae</name>
    <dbReference type="NCBI Taxonomy" id="53985"/>
    <lineage>
        <taxon>Eukaryota</taxon>
        <taxon>Sar</taxon>
        <taxon>Stramenopiles</taxon>
        <taxon>Oomycota</taxon>
        <taxon>Peronosporomycetes</taxon>
        <taxon>Peronosporales</taxon>
        <taxon>Peronosporaceae</taxon>
        <taxon>Phytophthora</taxon>
    </lineage>
</organism>
<evidence type="ECO:0000259" key="13">
    <source>
        <dbReference type="PROSITE" id="PS51456"/>
    </source>
</evidence>
<protein>
    <submittedName>
        <fullName evidence="14">Myosin-6</fullName>
    </submittedName>
</protein>
<keyword evidence="3 9" id="KW-0863">Zinc-finger</keyword>
<dbReference type="GO" id="GO:0000146">
    <property type="term" value="F:microfilament motor activity"/>
    <property type="evidence" value="ECO:0007669"/>
    <property type="project" value="TreeGrafter"/>
</dbReference>
<dbReference type="CDD" id="cd00065">
    <property type="entry name" value="FYVE_like_SF"/>
    <property type="match status" value="1"/>
</dbReference>
<dbReference type="Gene3D" id="3.40.850.10">
    <property type="entry name" value="Kinesin motor domain"/>
    <property type="match status" value="1"/>
</dbReference>
<dbReference type="GO" id="GO:0008270">
    <property type="term" value="F:zinc ion binding"/>
    <property type="evidence" value="ECO:0007669"/>
    <property type="project" value="UniProtKB-KW"/>
</dbReference>
<dbReference type="SUPFAM" id="SSF55781">
    <property type="entry name" value="GAF domain-like"/>
    <property type="match status" value="1"/>
</dbReference>
<dbReference type="PANTHER" id="PTHR13140:SF845">
    <property type="entry name" value="MYOSIN-LIKE PROTEIN"/>
    <property type="match status" value="1"/>
</dbReference>
<dbReference type="CDD" id="cd14900">
    <property type="entry name" value="MYSc_Myo39"/>
    <property type="match status" value="1"/>
</dbReference>
<dbReference type="SUPFAM" id="SSF57903">
    <property type="entry name" value="FYVE/PHD zinc finger"/>
    <property type="match status" value="1"/>
</dbReference>
<keyword evidence="1" id="KW-0479">Metal-binding</keyword>
<evidence type="ECO:0000313" key="15">
    <source>
        <dbReference type="Proteomes" id="UP000460718"/>
    </source>
</evidence>
<feature type="region of interest" description="Disordered" evidence="11">
    <location>
        <begin position="1091"/>
        <end position="1111"/>
    </location>
</feature>
<keyword evidence="8 10" id="KW-0009">Actin-binding</keyword>
<dbReference type="PRINTS" id="PR00193">
    <property type="entry name" value="MYOSINHEAVY"/>
</dbReference>
<dbReference type="GO" id="GO:0016459">
    <property type="term" value="C:myosin complex"/>
    <property type="evidence" value="ECO:0007669"/>
    <property type="project" value="UniProtKB-KW"/>
</dbReference>
<feature type="region of interest" description="Disordered" evidence="11">
    <location>
        <begin position="425"/>
        <end position="447"/>
    </location>
</feature>
<dbReference type="GO" id="GO:0005737">
    <property type="term" value="C:cytoplasm"/>
    <property type="evidence" value="ECO:0007669"/>
    <property type="project" value="TreeGrafter"/>
</dbReference>
<dbReference type="InterPro" id="IPR013083">
    <property type="entry name" value="Znf_RING/FYVE/PHD"/>
</dbReference>
<reference evidence="14 15" key="1">
    <citation type="submission" date="2018-09" db="EMBL/GenBank/DDBJ databases">
        <title>Genomic investigation of the strawberry pathogen Phytophthora fragariae indicates pathogenicity is determined by transcriptional variation in three key races.</title>
        <authorList>
            <person name="Adams T.M."/>
            <person name="Armitage A.D."/>
            <person name="Sobczyk M.K."/>
            <person name="Bates H.J."/>
            <person name="Dunwell J.M."/>
            <person name="Nellist C.F."/>
            <person name="Harrison R.J."/>
        </authorList>
    </citation>
    <scope>NUCLEOTIDE SEQUENCE [LARGE SCALE GENOMIC DNA]</scope>
    <source>
        <strain evidence="14 15">SCRP245</strain>
    </source>
</reference>
<evidence type="ECO:0000256" key="2">
    <source>
        <dbReference type="ARBA" id="ARBA00022741"/>
    </source>
</evidence>
<evidence type="ECO:0000313" key="14">
    <source>
        <dbReference type="EMBL" id="KAE9014362.1"/>
    </source>
</evidence>